<dbReference type="Gramene" id="TraesSYM3D03G01984040.1">
    <property type="protein sequence ID" value="TraesSYM3D03G01984040.1"/>
    <property type="gene ID" value="TraesSYM3D03G01984040"/>
</dbReference>
<dbReference type="OrthoDB" id="687835at2759"/>
<keyword evidence="5" id="KW-1185">Reference proteome</keyword>
<dbReference type="InterPro" id="IPR036628">
    <property type="entry name" value="Clp_N_dom_sf"/>
</dbReference>
<feature type="region of interest" description="Disordered" evidence="2">
    <location>
        <begin position="345"/>
        <end position="367"/>
    </location>
</feature>
<dbReference type="Gramene" id="TraesCS3D02G418100.1">
    <property type="protein sequence ID" value="TraesCS3D02G418100.1"/>
    <property type="gene ID" value="TraesCS3D02G418100"/>
</dbReference>
<organism evidence="4">
    <name type="scientific">Triticum aestivum</name>
    <name type="common">Wheat</name>
    <dbReference type="NCBI Taxonomy" id="4565"/>
    <lineage>
        <taxon>Eukaryota</taxon>
        <taxon>Viridiplantae</taxon>
        <taxon>Streptophyta</taxon>
        <taxon>Embryophyta</taxon>
        <taxon>Tracheophyta</taxon>
        <taxon>Spermatophyta</taxon>
        <taxon>Magnoliopsida</taxon>
        <taxon>Liliopsida</taxon>
        <taxon>Poales</taxon>
        <taxon>Poaceae</taxon>
        <taxon>BOP clade</taxon>
        <taxon>Pooideae</taxon>
        <taxon>Triticodae</taxon>
        <taxon>Triticeae</taxon>
        <taxon>Triticinae</taxon>
        <taxon>Triticum</taxon>
    </lineage>
</organism>
<dbReference type="Gramene" id="TraesLAC3D03G01901480.1">
    <property type="protein sequence ID" value="TraesLAC3D03G01901480.1"/>
    <property type="gene ID" value="TraesLAC3D03G01901480"/>
</dbReference>
<evidence type="ECO:0000256" key="1">
    <source>
        <dbReference type="PROSITE-ProRule" id="PRU01251"/>
    </source>
</evidence>
<evidence type="ECO:0000256" key="2">
    <source>
        <dbReference type="SAM" id="MobiDB-lite"/>
    </source>
</evidence>
<dbReference type="Gramene" id="TraesWEE_scaffold_072802_01G000100.1">
    <property type="protein sequence ID" value="TraesWEE_scaffold_072802_01G000100.1"/>
    <property type="gene ID" value="TraesWEE_scaffold_072802_01G000100"/>
</dbReference>
<dbReference type="Gramene" id="TraesJUL3D03G01977530.1">
    <property type="protein sequence ID" value="TraesJUL3D03G01977530.1"/>
    <property type="gene ID" value="TraesJUL3D03G01977530"/>
</dbReference>
<reference evidence="4" key="1">
    <citation type="submission" date="2018-08" db="EMBL/GenBank/DDBJ databases">
        <authorList>
            <person name="Rossello M."/>
        </authorList>
    </citation>
    <scope>NUCLEOTIDE SEQUENCE [LARGE SCALE GENOMIC DNA]</scope>
    <source>
        <strain evidence="4">cv. Chinese Spring</strain>
    </source>
</reference>
<dbReference type="Gene3D" id="3.40.50.300">
    <property type="entry name" value="P-loop containing nucleotide triphosphate hydrolases"/>
    <property type="match status" value="1"/>
</dbReference>
<dbReference type="SUPFAM" id="SSF52540">
    <property type="entry name" value="P-loop containing nucleoside triphosphate hydrolases"/>
    <property type="match status" value="1"/>
</dbReference>
<dbReference type="Proteomes" id="UP000019116">
    <property type="component" value="Chromosome 3D"/>
</dbReference>
<dbReference type="InterPro" id="IPR051650">
    <property type="entry name" value="SL_signaling_regulator"/>
</dbReference>
<dbReference type="OMA" id="CGISPHA"/>
<evidence type="ECO:0000313" key="4">
    <source>
        <dbReference type="EnsemblPlants" id="TraesCS3D02G418100.1"/>
    </source>
</evidence>
<dbReference type="GO" id="GO:0044183">
    <property type="term" value="F:protein folding chaperone"/>
    <property type="evidence" value="ECO:0000318"/>
    <property type="project" value="GO_Central"/>
</dbReference>
<dbReference type="Gramene" id="TraesMAC3D03G01958660.1">
    <property type="protein sequence ID" value="TraesMAC3D03G01958660.1"/>
    <property type="gene ID" value="TraesMAC3D03G01958660"/>
</dbReference>
<dbReference type="Gramene" id="TraesKAR3D01G0383460.1">
    <property type="protein sequence ID" value="cds.TraesKAR3D01G0383460.1"/>
    <property type="gene ID" value="TraesKAR3D01G0383460"/>
</dbReference>
<protein>
    <recommendedName>
        <fullName evidence="3">Clp R domain-containing protein</fullName>
    </recommendedName>
</protein>
<dbReference type="PROSITE" id="PS51903">
    <property type="entry name" value="CLP_R"/>
    <property type="match status" value="1"/>
</dbReference>
<name>A0A3B6H407_WHEAT</name>
<feature type="domain" description="Clp R" evidence="3">
    <location>
        <begin position="5"/>
        <end position="163"/>
    </location>
</feature>
<dbReference type="Gramene" id="TraesROB_scaffold_046918_01G000100.1">
    <property type="protein sequence ID" value="TraesROB_scaffold_046918_01G000100.1"/>
    <property type="gene ID" value="TraesROB_scaffold_046918_01G000100"/>
</dbReference>
<dbReference type="AlphaFoldDB" id="A0A3B6H407"/>
<dbReference type="InterPro" id="IPR027417">
    <property type="entry name" value="P-loop_NTPase"/>
</dbReference>
<reference evidence="4" key="2">
    <citation type="submission" date="2018-10" db="UniProtKB">
        <authorList>
            <consortium name="EnsemblPlants"/>
        </authorList>
    </citation>
    <scope>IDENTIFICATION</scope>
</reference>
<dbReference type="Gramene" id="TraesARI3D03G01993790.1">
    <property type="protein sequence ID" value="TraesARI3D03G01993790.1"/>
    <property type="gene ID" value="TraesARI3D03G01993790"/>
</dbReference>
<sequence>MRISGGQALGEEAAGVVRQAVSLARVRGHEQVTPLHIASAMLSASTACTLRAACVRSQSHLLQHNAFDLCLGLALDGLAVARRATAASRRCGDHVDPAPSNASVAALKRAQAQCRKGAVGGDKVELKQLIVSILDDPSVDRVMRAAGFSSSQVRDTVLSLDVPTLPDRVSQKIRAGGQPSLQTVPELYLPVVADVPDGSECQANKAKSGARWPALFGGTEVVPTTASLPPWLRRYKDTTYCGISPHADATCGRPKFTELTAQNLKILCDELERSVPWHGNIIPGICSTVLRCRSGVTRRRTGDKSSSSSSSTTTWLLFRGRDGGGQTAVARELARLVFGSDADFTALQGNPNNPARSGKRQRSPENDGGIGARLFEAILENPHRVILIDGVDRLDRDSEICIKDAIAGGTMVGGCNGDVVGLEDAIVVLSSDALDSASSPRVKRNREEGDATEMEVRSRRLNWDLNVCAMCGEEEDDGLADAERILNDVDGVFLFN</sequence>
<dbReference type="PANTHER" id="PTHR43572:SF76">
    <property type="entry name" value="CLP R DOMAIN-CONTAINING PROTEIN"/>
    <property type="match status" value="1"/>
</dbReference>
<dbReference type="Gramene" id="TraesCS3D03G0916900.1">
    <property type="protein sequence ID" value="TraesCS3D03G0916900.1.CDS"/>
    <property type="gene ID" value="TraesCS3D03G0916900"/>
</dbReference>
<dbReference type="Gramene" id="TraesSTA3D03G01954860.1">
    <property type="protein sequence ID" value="TraesSTA3D03G01954860.1"/>
    <property type="gene ID" value="TraesSTA3D03G01954860"/>
</dbReference>
<dbReference type="Gramene" id="TraesLDM3D03G01958110.1">
    <property type="protein sequence ID" value="TraesLDM3D03G01958110.1"/>
    <property type="gene ID" value="TraesLDM3D03G01958110"/>
</dbReference>
<dbReference type="Gramene" id="TraesNOR3D03G01986170.1">
    <property type="protein sequence ID" value="TraesNOR3D03G01986170.1"/>
    <property type="gene ID" value="TraesNOR3D03G01986170"/>
</dbReference>
<accession>A0A3B6H407</accession>
<dbReference type="Gramene" id="TraesJAG3D03G01967780.1">
    <property type="protein sequence ID" value="TraesJAG3D03G01967780.1"/>
    <property type="gene ID" value="TraesJAG3D03G01967780"/>
</dbReference>
<dbReference type="GO" id="GO:0005634">
    <property type="term" value="C:nucleus"/>
    <property type="evidence" value="ECO:0000318"/>
    <property type="project" value="GO_Central"/>
</dbReference>
<keyword evidence="1" id="KW-0677">Repeat</keyword>
<dbReference type="PANTHER" id="PTHR43572">
    <property type="entry name" value="CHAPERONE PROTEIN CLPD, CHLOROPLASTIC"/>
    <property type="match status" value="1"/>
</dbReference>
<evidence type="ECO:0000259" key="3">
    <source>
        <dbReference type="PROSITE" id="PS51903"/>
    </source>
</evidence>
<dbReference type="Gene3D" id="1.10.1780.10">
    <property type="entry name" value="Clp, N-terminal domain"/>
    <property type="match status" value="1"/>
</dbReference>
<dbReference type="SUPFAM" id="SSF81923">
    <property type="entry name" value="Double Clp-N motif"/>
    <property type="match status" value="1"/>
</dbReference>
<dbReference type="Gramene" id="TraesCAD_scaffold_036091_01G000100.1">
    <property type="protein sequence ID" value="TraesCAD_scaffold_036091_01G000100.1"/>
    <property type="gene ID" value="TraesCAD_scaffold_036091_01G000100"/>
</dbReference>
<dbReference type="STRING" id="4565.A0A3B6H407"/>
<proteinExistence type="predicted"/>
<dbReference type="InterPro" id="IPR004176">
    <property type="entry name" value="Clp_R_N"/>
</dbReference>
<dbReference type="Gramene" id="TraesCLE_scaffold_042696_01G000100.1">
    <property type="protein sequence ID" value="TraesCLE_scaffold_042696_01G000100.1"/>
    <property type="gene ID" value="TraesCLE_scaffold_042696_01G000100"/>
</dbReference>
<evidence type="ECO:0000313" key="5">
    <source>
        <dbReference type="Proteomes" id="UP000019116"/>
    </source>
</evidence>
<dbReference type="EnsemblPlants" id="TraesCS3D02G418100.1">
    <property type="protein sequence ID" value="TraesCS3D02G418100.1"/>
    <property type="gene ID" value="TraesCS3D02G418100"/>
</dbReference>
<dbReference type="Gramene" id="TraesPARA_EIv1.0_1149660.1">
    <property type="protein sequence ID" value="TraesPARA_EIv1.0_1149660.1.CDS"/>
    <property type="gene ID" value="TraesPARA_EIv1.0_1149660"/>
</dbReference>